<accession>A0ABS6N9E2</accession>
<gene>
    <name evidence="2" type="ORF">KUH32_12440</name>
</gene>
<proteinExistence type="predicted"/>
<name>A0ABS6N9E2_9RHOB</name>
<dbReference type="Pfam" id="PF13704">
    <property type="entry name" value="Glyco_tranf_2_4"/>
    <property type="match status" value="1"/>
</dbReference>
<dbReference type="EMBL" id="JAHRWL010000002">
    <property type="protein sequence ID" value="MBV2360588.1"/>
    <property type="molecule type" value="Genomic_DNA"/>
</dbReference>
<evidence type="ECO:0000256" key="1">
    <source>
        <dbReference type="SAM" id="MobiDB-lite"/>
    </source>
</evidence>
<sequence length="591" mass="66424">MSSDEAGRRPTYPGGIEAVLTQMEGRRDGFDYAPGETLPPHDLDLVPLLEQRVKHPSQDPDEQGPFRSSYHRKRYSLRKEFEGEPELCFLNGLLIAHLRKRVWPDHAPALFRRLWAEHADFLIARLDARWLVSSVTTFGDHGDNPVQTAVGLAMNVLFGTMKLYETERLFSGLEASRPFTIDGKARGRLPLQMDAFSISHGGLDVNMIGRLWQDADRDPVIRPLAHHLLNELIHDDRTVFRRLRTMRTRKEKRDAASTDKPLKEKEKSNVAPVPARARALTVDSLRWGIVSTQRGPLAQLARFAAHHLEAGASALHIYLDEADRQAADWLAQHPRIEIELCDETYWEETGKDRPDAHQLRQAHNATRALRACADTLDWLGHVDVDEFLLTDRPMAEILATAPPSAAIVRLPPAEALARDDGPPTAYKITHKQARQPKAIVQDIYPTFGLHLYGGFLSHTTGKLFVRTGIDDTRLGIHAMKYRGAEATNRHKPAGAFIAHHHATSWDQFRGHLDFRRSRGSYRGGARKTEMGQAELFAALAEEKGDDALRAFFDEICADSPDLRDRLRAHGMLIEAALDLDGAVRRVFGALP</sequence>
<dbReference type="RefSeq" id="WP_217778838.1">
    <property type="nucleotide sequence ID" value="NZ_JAHRWL010000002.1"/>
</dbReference>
<keyword evidence="3" id="KW-1185">Reference proteome</keyword>
<organism evidence="2 3">
    <name type="scientific">Thalassococcus arenae</name>
    <dbReference type="NCBI Taxonomy" id="2851652"/>
    <lineage>
        <taxon>Bacteria</taxon>
        <taxon>Pseudomonadati</taxon>
        <taxon>Pseudomonadota</taxon>
        <taxon>Alphaproteobacteria</taxon>
        <taxon>Rhodobacterales</taxon>
        <taxon>Roseobacteraceae</taxon>
        <taxon>Thalassococcus</taxon>
    </lineage>
</organism>
<feature type="compositionally biased region" description="Basic and acidic residues" evidence="1">
    <location>
        <begin position="251"/>
        <end position="268"/>
    </location>
</feature>
<dbReference type="Proteomes" id="UP001166293">
    <property type="component" value="Unassembled WGS sequence"/>
</dbReference>
<evidence type="ECO:0000313" key="3">
    <source>
        <dbReference type="Proteomes" id="UP001166293"/>
    </source>
</evidence>
<protein>
    <submittedName>
        <fullName evidence="2">Glycosyltransferase family 2 protein</fullName>
    </submittedName>
</protein>
<comment type="caution">
    <text evidence="2">The sequence shown here is derived from an EMBL/GenBank/DDBJ whole genome shotgun (WGS) entry which is preliminary data.</text>
</comment>
<reference evidence="2" key="1">
    <citation type="submission" date="2021-06" db="EMBL/GenBank/DDBJ databases">
        <title>Thalassococcus sp. CAU 1522 isolated from sea sand, Republic of Korea.</title>
        <authorList>
            <person name="Kim W."/>
        </authorList>
    </citation>
    <scope>NUCLEOTIDE SEQUENCE</scope>
    <source>
        <strain evidence="2">CAU 1522</strain>
    </source>
</reference>
<evidence type="ECO:0000313" key="2">
    <source>
        <dbReference type="EMBL" id="MBV2360588.1"/>
    </source>
</evidence>
<feature type="region of interest" description="Disordered" evidence="1">
    <location>
        <begin position="248"/>
        <end position="271"/>
    </location>
</feature>